<dbReference type="KEGG" id="arep:ID810_03060"/>
<dbReference type="Proteomes" id="UP000594637">
    <property type="component" value="Chromosome"/>
</dbReference>
<organism evidence="1 2">
    <name type="scientific">Actinomyces respiraculi</name>
    <dbReference type="NCBI Taxonomy" id="2744574"/>
    <lineage>
        <taxon>Bacteria</taxon>
        <taxon>Bacillati</taxon>
        <taxon>Actinomycetota</taxon>
        <taxon>Actinomycetes</taxon>
        <taxon>Actinomycetales</taxon>
        <taxon>Actinomycetaceae</taxon>
        <taxon>Actinomyces</taxon>
    </lineage>
</organism>
<evidence type="ECO:0008006" key="3">
    <source>
        <dbReference type="Google" id="ProtNLM"/>
    </source>
</evidence>
<dbReference type="AlphaFoldDB" id="A0A7T0PWY7"/>
<dbReference type="SUPFAM" id="SSF159894">
    <property type="entry name" value="YgaC/TfoX-N like"/>
    <property type="match status" value="1"/>
</dbReference>
<dbReference type="RefSeq" id="WP_166855211.1">
    <property type="nucleotide sequence ID" value="NZ_CP063989.1"/>
</dbReference>
<proteinExistence type="predicted"/>
<reference evidence="1 2" key="1">
    <citation type="submission" date="2020-11" db="EMBL/GenBank/DDBJ databases">
        <title>Actinomyces sp. ZJ750.</title>
        <authorList>
            <person name="Zhou J."/>
        </authorList>
    </citation>
    <scope>NUCLEOTIDE SEQUENCE [LARGE SCALE GENOMIC DNA]</scope>
    <source>
        <strain evidence="1 2">ZJ750</strain>
    </source>
</reference>
<keyword evidence="2" id="KW-1185">Reference proteome</keyword>
<sequence length="137" mass="14620">MAATQERGAGGAARADGRVLSDAVAKAAAKAADKALVEELLEALQPLDARARAMFGAWMVYIDNKPLGMVGDGGIYIKRSGADGRFDGTARLAPPYPEAKDHWLLDPVLLRERPDDVRDLLAAVAAALPSRSERKRP</sequence>
<name>A0A7T0PWY7_9ACTO</name>
<dbReference type="EMBL" id="CP063989">
    <property type="protein sequence ID" value="QPL05948.1"/>
    <property type="molecule type" value="Genomic_DNA"/>
</dbReference>
<evidence type="ECO:0000313" key="1">
    <source>
        <dbReference type="EMBL" id="QPL05948.1"/>
    </source>
</evidence>
<protein>
    <recommendedName>
        <fullName evidence="3">TfoX N-terminal domain-containing protein</fullName>
    </recommendedName>
</protein>
<gene>
    <name evidence="1" type="ORF">ID810_03060</name>
</gene>
<accession>A0A7T0PWY7</accession>
<evidence type="ECO:0000313" key="2">
    <source>
        <dbReference type="Proteomes" id="UP000594637"/>
    </source>
</evidence>
<dbReference type="Gene3D" id="3.30.1460.30">
    <property type="entry name" value="YgaC/TfoX-N like chaperone"/>
    <property type="match status" value="1"/>
</dbReference>